<evidence type="ECO:0000256" key="1">
    <source>
        <dbReference type="SAM" id="MobiDB-lite"/>
    </source>
</evidence>
<dbReference type="EMBL" id="JYDT01000083">
    <property type="protein sequence ID" value="KRY85769.1"/>
    <property type="molecule type" value="Genomic_DNA"/>
</dbReference>
<accession>A0A0V1FIA2</accession>
<dbReference type="Proteomes" id="UP000054995">
    <property type="component" value="Unassembled WGS sequence"/>
</dbReference>
<evidence type="ECO:0000313" key="3">
    <source>
        <dbReference type="Proteomes" id="UP000054995"/>
    </source>
</evidence>
<evidence type="ECO:0000313" key="2">
    <source>
        <dbReference type="EMBL" id="KRY85769.1"/>
    </source>
</evidence>
<sequence>MITDNKISHHQGQQQQSSCNHIELKNEQRKMIKRKRALTIPLLNHFKLASACMSRERLKIADEIFHSMMLNQ</sequence>
<dbReference type="AlphaFoldDB" id="A0A0V1FIA2"/>
<name>A0A0V1FIA2_TRIPS</name>
<comment type="caution">
    <text evidence="2">The sequence shown here is derived from an EMBL/GenBank/DDBJ whole genome shotgun (WGS) entry which is preliminary data.</text>
</comment>
<organism evidence="2 3">
    <name type="scientific">Trichinella pseudospiralis</name>
    <name type="common">Parasitic roundworm</name>
    <dbReference type="NCBI Taxonomy" id="6337"/>
    <lineage>
        <taxon>Eukaryota</taxon>
        <taxon>Metazoa</taxon>
        <taxon>Ecdysozoa</taxon>
        <taxon>Nematoda</taxon>
        <taxon>Enoplea</taxon>
        <taxon>Dorylaimia</taxon>
        <taxon>Trichinellida</taxon>
        <taxon>Trichinellidae</taxon>
        <taxon>Trichinella</taxon>
    </lineage>
</organism>
<gene>
    <name evidence="2" type="ORF">T4D_4814</name>
</gene>
<feature type="region of interest" description="Disordered" evidence="1">
    <location>
        <begin position="1"/>
        <end position="21"/>
    </location>
</feature>
<protein>
    <submittedName>
        <fullName evidence="2">Uncharacterized protein</fullName>
    </submittedName>
</protein>
<reference evidence="2 3" key="1">
    <citation type="submission" date="2015-01" db="EMBL/GenBank/DDBJ databases">
        <title>Evolution of Trichinella species and genotypes.</title>
        <authorList>
            <person name="Korhonen P.K."/>
            <person name="Edoardo P."/>
            <person name="Giuseppe L.R."/>
            <person name="Gasser R.B."/>
        </authorList>
    </citation>
    <scope>NUCLEOTIDE SEQUENCE [LARGE SCALE GENOMIC DNA]</scope>
    <source>
        <strain evidence="2">ISS470</strain>
    </source>
</reference>
<keyword evidence="3" id="KW-1185">Reference proteome</keyword>
<proteinExistence type="predicted"/>